<dbReference type="InterPro" id="IPR001314">
    <property type="entry name" value="Peptidase_S1A"/>
</dbReference>
<keyword evidence="5 12" id="KW-0732">Signal</keyword>
<feature type="domain" description="Peptidase S1" evidence="13">
    <location>
        <begin position="104"/>
        <end position="358"/>
    </location>
</feature>
<dbReference type="VEuPathDB" id="VectorBase:AALF020195"/>
<keyword evidence="10" id="KW-0325">Glycoprotein</keyword>
<dbReference type="InterPro" id="IPR018114">
    <property type="entry name" value="TRYPSIN_HIS"/>
</dbReference>
<dbReference type="InterPro" id="IPR051487">
    <property type="entry name" value="Ser/Thr_Proteases_Immune/Dev"/>
</dbReference>
<dbReference type="SMART" id="SM00020">
    <property type="entry name" value="Tryp_SPc"/>
    <property type="match status" value="1"/>
</dbReference>
<evidence type="ECO:0000256" key="2">
    <source>
        <dbReference type="ARBA" id="ARBA00022525"/>
    </source>
</evidence>
<dbReference type="InterPro" id="IPR043504">
    <property type="entry name" value="Peptidase_S1_PA_chymotrypsin"/>
</dbReference>
<keyword evidence="8" id="KW-0391">Immunity</keyword>
<evidence type="ECO:0000256" key="11">
    <source>
        <dbReference type="ARBA" id="ARBA00024195"/>
    </source>
</evidence>
<evidence type="ECO:0000313" key="14">
    <source>
        <dbReference type="EMBL" id="JAC11380.1"/>
    </source>
</evidence>
<proteinExistence type="evidence at transcript level"/>
<protein>
    <submittedName>
        <fullName evidence="14">Putative trypsin</fullName>
    </submittedName>
</protein>
<evidence type="ECO:0000256" key="5">
    <source>
        <dbReference type="ARBA" id="ARBA00022729"/>
    </source>
</evidence>
<keyword evidence="7" id="KW-0720">Serine protease</keyword>
<evidence type="ECO:0000256" key="7">
    <source>
        <dbReference type="ARBA" id="ARBA00022825"/>
    </source>
</evidence>
<dbReference type="InterPro" id="IPR009003">
    <property type="entry name" value="Peptidase_S1_PA"/>
</dbReference>
<name>A0A023EQL6_AEDAL</name>
<dbReference type="VEuPathDB" id="VectorBase:AALFPA_078065"/>
<dbReference type="GO" id="GO:0005576">
    <property type="term" value="C:extracellular region"/>
    <property type="evidence" value="ECO:0007669"/>
    <property type="project" value="UniProtKB-SubCell"/>
</dbReference>
<keyword evidence="9" id="KW-1015">Disulfide bond</keyword>
<dbReference type="VEuPathDB" id="VectorBase:AALC636_031100"/>
<dbReference type="FunFam" id="2.40.10.10:FF:000028">
    <property type="entry name" value="Serine protease easter"/>
    <property type="match status" value="1"/>
</dbReference>
<dbReference type="GO" id="GO:0045087">
    <property type="term" value="P:innate immune response"/>
    <property type="evidence" value="ECO:0007669"/>
    <property type="project" value="UniProtKB-KW"/>
</dbReference>
<evidence type="ECO:0000256" key="10">
    <source>
        <dbReference type="ARBA" id="ARBA00023180"/>
    </source>
</evidence>
<dbReference type="AlphaFoldDB" id="A0A023EQL6"/>
<dbReference type="CDD" id="cd00190">
    <property type="entry name" value="Tryp_SPc"/>
    <property type="match status" value="1"/>
</dbReference>
<dbReference type="PANTHER" id="PTHR24256">
    <property type="entry name" value="TRYPTASE-RELATED"/>
    <property type="match status" value="1"/>
</dbReference>
<keyword evidence="4" id="KW-0645">Protease</keyword>
<keyword evidence="6" id="KW-0378">Hydrolase</keyword>
<dbReference type="Gene3D" id="2.40.10.10">
    <property type="entry name" value="Trypsin-like serine proteases"/>
    <property type="match status" value="2"/>
</dbReference>
<feature type="signal peptide" evidence="12">
    <location>
        <begin position="1"/>
        <end position="21"/>
    </location>
</feature>
<comment type="similarity">
    <text evidence="11">Belongs to the peptidase S1 family. CLIP subfamily.</text>
</comment>
<dbReference type="EMBL" id="GAPW01002218">
    <property type="protein sequence ID" value="JAC11380.1"/>
    <property type="molecule type" value="mRNA"/>
</dbReference>
<feature type="chain" id="PRO_5001515016" evidence="12">
    <location>
        <begin position="22"/>
        <end position="360"/>
    </location>
</feature>
<dbReference type="SUPFAM" id="SSF50494">
    <property type="entry name" value="Trypsin-like serine proteases"/>
    <property type="match status" value="1"/>
</dbReference>
<accession>A0A023EQL6</accession>
<evidence type="ECO:0000256" key="4">
    <source>
        <dbReference type="ARBA" id="ARBA00022670"/>
    </source>
</evidence>
<dbReference type="Pfam" id="PF00089">
    <property type="entry name" value="Trypsin"/>
    <property type="match status" value="1"/>
</dbReference>
<dbReference type="FunFam" id="2.40.10.10:FF:000036">
    <property type="entry name" value="Trypsin beta"/>
    <property type="match status" value="1"/>
</dbReference>
<sequence>MASSLLIIVSLALYASSEINAQVQPVPHRATTPGPSAYRWTDVGTSSRFSTLQRPISAPQLQHIRQSVCHLPDVKYAVCCQLNEIDPVKTLLPTDCGVTTDERISNGEATGVFEFPWMALLRYREFHGDVVDGCGGSLINERYVLTAAHCLKVKSKTLDHVRLGEHNKKTDVDCQARDEDCAGPVLDVKVEQSIIHPQYNMPKFSNDIGLIRLRHAVKFQDHIKPICLPVTADFQKMIFPRYILTGWGKTENDQLSDVLQKATLPRIDNEQCMQIFKRNQLYITLTDKQMCAGGKGFVDSCRGDSGGPLGMVGKLNKAPRFIQFGVVSVGSNTCGTQNVPSIYTRVGQYMDWIVENLQPS</sequence>
<keyword evidence="3" id="KW-0399">Innate immunity</keyword>
<dbReference type="PRINTS" id="PR00722">
    <property type="entry name" value="CHYMOTRYPSIN"/>
</dbReference>
<evidence type="ECO:0000256" key="9">
    <source>
        <dbReference type="ARBA" id="ARBA00023157"/>
    </source>
</evidence>
<evidence type="ECO:0000256" key="12">
    <source>
        <dbReference type="SAM" id="SignalP"/>
    </source>
</evidence>
<evidence type="ECO:0000256" key="3">
    <source>
        <dbReference type="ARBA" id="ARBA00022588"/>
    </source>
</evidence>
<evidence type="ECO:0000259" key="13">
    <source>
        <dbReference type="PROSITE" id="PS50240"/>
    </source>
</evidence>
<keyword evidence="2" id="KW-0964">Secreted</keyword>
<evidence type="ECO:0000256" key="1">
    <source>
        <dbReference type="ARBA" id="ARBA00004239"/>
    </source>
</evidence>
<evidence type="ECO:0000256" key="8">
    <source>
        <dbReference type="ARBA" id="ARBA00022859"/>
    </source>
</evidence>
<organism evidence="14">
    <name type="scientific">Aedes albopictus</name>
    <name type="common">Asian tiger mosquito</name>
    <name type="synonym">Stegomyia albopicta</name>
    <dbReference type="NCBI Taxonomy" id="7160"/>
    <lineage>
        <taxon>Eukaryota</taxon>
        <taxon>Metazoa</taxon>
        <taxon>Ecdysozoa</taxon>
        <taxon>Arthropoda</taxon>
        <taxon>Hexapoda</taxon>
        <taxon>Insecta</taxon>
        <taxon>Pterygota</taxon>
        <taxon>Neoptera</taxon>
        <taxon>Endopterygota</taxon>
        <taxon>Diptera</taxon>
        <taxon>Nematocera</taxon>
        <taxon>Culicoidea</taxon>
        <taxon>Culicidae</taxon>
        <taxon>Culicinae</taxon>
        <taxon>Aedini</taxon>
        <taxon>Aedes</taxon>
        <taxon>Stegomyia</taxon>
    </lineage>
</organism>
<dbReference type="PROSITE" id="PS00134">
    <property type="entry name" value="TRYPSIN_HIS"/>
    <property type="match status" value="1"/>
</dbReference>
<dbReference type="GO" id="GO:0006508">
    <property type="term" value="P:proteolysis"/>
    <property type="evidence" value="ECO:0007669"/>
    <property type="project" value="UniProtKB-KW"/>
</dbReference>
<dbReference type="GO" id="GO:0004252">
    <property type="term" value="F:serine-type endopeptidase activity"/>
    <property type="evidence" value="ECO:0007669"/>
    <property type="project" value="InterPro"/>
</dbReference>
<comment type="subcellular location">
    <subcellularLocation>
        <location evidence="1">Secreted</location>
        <location evidence="1">Extracellular space</location>
    </subcellularLocation>
</comment>
<reference evidence="14" key="1">
    <citation type="journal article" date="2014" name="PLoS Negl. Trop. Dis.">
        <title>Identification and characterization of seminal fluid proteins in the Asian tiger mosquito, Aedes albopictus.</title>
        <authorList>
            <person name="Boes K.E."/>
            <person name="Ribeiro J.M."/>
            <person name="Wong A."/>
            <person name="Harrington L.C."/>
            <person name="Wolfner M.F."/>
            <person name="Sirot L.K."/>
        </authorList>
    </citation>
    <scope>NUCLEOTIDE SEQUENCE</scope>
    <source>
        <tissue evidence="14">Reproductive organs</tissue>
    </source>
</reference>
<dbReference type="InterPro" id="IPR001254">
    <property type="entry name" value="Trypsin_dom"/>
</dbReference>
<evidence type="ECO:0000256" key="6">
    <source>
        <dbReference type="ARBA" id="ARBA00022801"/>
    </source>
</evidence>
<dbReference type="PROSITE" id="PS50240">
    <property type="entry name" value="TRYPSIN_DOM"/>
    <property type="match status" value="1"/>
</dbReference>